<comment type="similarity">
    <text evidence="3">Belongs to the bacterial microcompartments protein family.</text>
</comment>
<dbReference type="InterPro" id="IPR000249">
    <property type="entry name" value="BMC_dom"/>
</dbReference>
<dbReference type="SMART" id="SM00877">
    <property type="entry name" value="BMC"/>
    <property type="match status" value="1"/>
</dbReference>
<name>A0A6M1LAJ2_9ACTN</name>
<evidence type="ECO:0000256" key="1">
    <source>
        <dbReference type="ARBA" id="ARBA00024322"/>
    </source>
</evidence>
<evidence type="ECO:0000259" key="4">
    <source>
        <dbReference type="PROSITE" id="PS51930"/>
    </source>
</evidence>
<gene>
    <name evidence="5" type="ORF">ENC19_22080</name>
</gene>
<dbReference type="Pfam" id="PF00936">
    <property type="entry name" value="BMC"/>
    <property type="match status" value="1"/>
</dbReference>
<dbReference type="InterPro" id="IPR037233">
    <property type="entry name" value="CcmK-like_sf"/>
</dbReference>
<dbReference type="PANTHER" id="PTHR33941">
    <property type="entry name" value="PROPANEDIOL UTILIZATION PROTEIN PDUA"/>
    <property type="match status" value="1"/>
</dbReference>
<organism evidence="5 6">
    <name type="scientific">Verrucosispora sioxanthis</name>
    <dbReference type="NCBI Taxonomy" id="2499994"/>
    <lineage>
        <taxon>Bacteria</taxon>
        <taxon>Bacillati</taxon>
        <taxon>Actinomycetota</taxon>
        <taxon>Actinomycetes</taxon>
        <taxon>Micromonosporales</taxon>
        <taxon>Micromonosporaceae</taxon>
        <taxon>Micromonospora</taxon>
    </lineage>
</organism>
<evidence type="ECO:0000313" key="6">
    <source>
        <dbReference type="Proteomes" id="UP000478148"/>
    </source>
</evidence>
<reference evidence="5 6" key="1">
    <citation type="submission" date="2020-02" db="EMBL/GenBank/DDBJ databases">
        <title>Draft Genome Sequence of Verrucosispora sp. Strain CWR15, Isolated from Gulf of Mexico Sponge.</title>
        <authorList>
            <person name="Kennedy S.J."/>
            <person name="Cella E."/>
            <person name="Azarian T."/>
            <person name="Baker B.J."/>
            <person name="Shaw L.N."/>
        </authorList>
    </citation>
    <scope>NUCLEOTIDE SEQUENCE [LARGE SCALE GENOMIC DNA]</scope>
    <source>
        <strain evidence="5 6">CWR15</strain>
    </source>
</reference>
<feature type="domain" description="BMC" evidence="4">
    <location>
        <begin position="6"/>
        <end position="90"/>
    </location>
</feature>
<accession>A0A6M1LAJ2</accession>
<dbReference type="Gene3D" id="3.30.70.1710">
    <property type="match status" value="1"/>
</dbReference>
<sequence>MSSDIAIGIVETRGVVALSAGIEAMIKTADVRCVGVERVTSGYLAVAVRGTLAAVRQAVAAGETAIRAHGELRSSQVYPKPHPNTAALLDNPETARIREVMAALPGAS</sequence>
<evidence type="ECO:0000256" key="2">
    <source>
        <dbReference type="ARBA" id="ARBA00024446"/>
    </source>
</evidence>
<dbReference type="GO" id="GO:0031469">
    <property type="term" value="C:bacterial microcompartment"/>
    <property type="evidence" value="ECO:0007669"/>
    <property type="project" value="UniProtKB-SubCell"/>
</dbReference>
<evidence type="ECO:0000256" key="3">
    <source>
        <dbReference type="PROSITE-ProRule" id="PRU01278"/>
    </source>
</evidence>
<comment type="subcellular location">
    <subcellularLocation>
        <location evidence="1">Bacterial microcompartment</location>
    </subcellularLocation>
</comment>
<dbReference type="AlphaFoldDB" id="A0A6M1LAJ2"/>
<dbReference type="InterPro" id="IPR044872">
    <property type="entry name" value="CcmK/CsoS1_BMC"/>
</dbReference>
<dbReference type="SUPFAM" id="SSF143414">
    <property type="entry name" value="CcmK-like"/>
    <property type="match status" value="1"/>
</dbReference>
<protein>
    <submittedName>
        <fullName evidence="5">BMC domain-containing protein</fullName>
    </submittedName>
</protein>
<dbReference type="RefSeq" id="WP_164449005.1">
    <property type="nucleotide sequence ID" value="NZ_SAIY01000008.1"/>
</dbReference>
<proteinExistence type="inferred from homology"/>
<dbReference type="EMBL" id="SAIY01000008">
    <property type="protein sequence ID" value="NGM15144.1"/>
    <property type="molecule type" value="Genomic_DNA"/>
</dbReference>
<dbReference type="PANTHER" id="PTHR33941:SF11">
    <property type="entry name" value="BACTERIAL MICROCOMPARTMENT SHELL PROTEIN PDUJ"/>
    <property type="match status" value="1"/>
</dbReference>
<keyword evidence="6" id="KW-1185">Reference proteome</keyword>
<evidence type="ECO:0000313" key="5">
    <source>
        <dbReference type="EMBL" id="NGM15144.1"/>
    </source>
</evidence>
<dbReference type="PROSITE" id="PS51930">
    <property type="entry name" value="BMC_2"/>
    <property type="match status" value="1"/>
</dbReference>
<keyword evidence="2" id="KW-1283">Bacterial microcompartment</keyword>
<comment type="caution">
    <text evidence="5">The sequence shown here is derived from an EMBL/GenBank/DDBJ whole genome shotgun (WGS) entry which is preliminary data.</text>
</comment>
<dbReference type="InterPro" id="IPR050575">
    <property type="entry name" value="BMC_shell"/>
</dbReference>
<dbReference type="Proteomes" id="UP000478148">
    <property type="component" value="Unassembled WGS sequence"/>
</dbReference>